<reference evidence="8" key="1">
    <citation type="journal article" date="2019" name="Int. J. Syst. Evol. Microbiol.">
        <title>The Global Catalogue of Microorganisms (GCM) 10K type strain sequencing project: providing services to taxonomists for standard genome sequencing and annotation.</title>
        <authorList>
            <consortium name="The Broad Institute Genomics Platform"/>
            <consortium name="The Broad Institute Genome Sequencing Center for Infectious Disease"/>
            <person name="Wu L."/>
            <person name="Ma J."/>
        </authorList>
    </citation>
    <scope>NUCLEOTIDE SEQUENCE [LARGE SCALE GENOMIC DNA]</scope>
    <source>
        <strain evidence="8">JCM 16034</strain>
    </source>
</reference>
<evidence type="ECO:0000256" key="2">
    <source>
        <dbReference type="ARBA" id="ARBA00007524"/>
    </source>
</evidence>
<dbReference type="Pfam" id="PF03073">
    <property type="entry name" value="TspO_MBR"/>
    <property type="match status" value="1"/>
</dbReference>
<feature type="transmembrane region" description="Helical" evidence="6">
    <location>
        <begin position="227"/>
        <end position="244"/>
    </location>
</feature>
<feature type="transmembrane region" description="Helical" evidence="6">
    <location>
        <begin position="160"/>
        <end position="182"/>
    </location>
</feature>
<evidence type="ECO:0000313" key="7">
    <source>
        <dbReference type="EMBL" id="GAA2201290.1"/>
    </source>
</evidence>
<evidence type="ECO:0000256" key="3">
    <source>
        <dbReference type="ARBA" id="ARBA00022692"/>
    </source>
</evidence>
<evidence type="ECO:0000256" key="4">
    <source>
        <dbReference type="ARBA" id="ARBA00022989"/>
    </source>
</evidence>
<evidence type="ECO:0000256" key="1">
    <source>
        <dbReference type="ARBA" id="ARBA00004141"/>
    </source>
</evidence>
<keyword evidence="5 6" id="KW-0472">Membrane</keyword>
<comment type="caution">
    <text evidence="7">The sequence shown here is derived from an EMBL/GenBank/DDBJ whole genome shotgun (WGS) entry which is preliminary data.</text>
</comment>
<sequence>MKRTDLENNSERTASWTAASLTAASAVAALALASLGSGAFGGVPVQDAAGGYLSSTATPVAPATTAFSIWSVVYLGLLAYAVWQLLPAGRRSPRQRAIRPWAAASMLLNAAWLWASQLGSLPATLVVMLALLAVLVRIAVLQWSVPPGSRAEAIASDGTFGLYLGWICVATVANTASLLGWALGIRPGDPAPSLPGGIPAEVTAVAVLAVAAAVGVGLALRGSWAPLVAIAWGLAWIAAARLTGPLAMPAVGIAAGAAAAVVLAAGVLVRFAPSRRLHTRAPREAHA</sequence>
<dbReference type="EMBL" id="BAAAQW010000006">
    <property type="protein sequence ID" value="GAA2201290.1"/>
    <property type="molecule type" value="Genomic_DNA"/>
</dbReference>
<accession>A0ABP5NRQ9</accession>
<proteinExistence type="inferred from homology"/>
<keyword evidence="4 6" id="KW-1133">Transmembrane helix</keyword>
<dbReference type="Proteomes" id="UP001500432">
    <property type="component" value="Unassembled WGS sequence"/>
</dbReference>
<evidence type="ECO:0000313" key="8">
    <source>
        <dbReference type="Proteomes" id="UP001500432"/>
    </source>
</evidence>
<gene>
    <name evidence="7" type="ORF">GCM10009849_25200</name>
</gene>
<feature type="transmembrane region" description="Helical" evidence="6">
    <location>
        <begin position="121"/>
        <end position="140"/>
    </location>
</feature>
<keyword evidence="3 6" id="KW-0812">Transmembrane</keyword>
<evidence type="ECO:0000256" key="5">
    <source>
        <dbReference type="ARBA" id="ARBA00023136"/>
    </source>
</evidence>
<feature type="transmembrane region" description="Helical" evidence="6">
    <location>
        <begin position="250"/>
        <end position="273"/>
    </location>
</feature>
<dbReference type="InterPro" id="IPR004307">
    <property type="entry name" value="TspO_MBR"/>
</dbReference>
<comment type="similarity">
    <text evidence="2">Belongs to the TspO/BZRP family.</text>
</comment>
<dbReference type="Gene3D" id="1.20.1260.100">
    <property type="entry name" value="TspO/MBR protein"/>
    <property type="match status" value="1"/>
</dbReference>
<dbReference type="InterPro" id="IPR038330">
    <property type="entry name" value="TspO/MBR-related_sf"/>
</dbReference>
<dbReference type="RefSeq" id="WP_344300081.1">
    <property type="nucleotide sequence ID" value="NZ_BAAAQW010000006.1"/>
</dbReference>
<organism evidence="7 8">
    <name type="scientific">Sinomonas flava</name>
    <dbReference type="NCBI Taxonomy" id="496857"/>
    <lineage>
        <taxon>Bacteria</taxon>
        <taxon>Bacillati</taxon>
        <taxon>Actinomycetota</taxon>
        <taxon>Actinomycetes</taxon>
        <taxon>Micrococcales</taxon>
        <taxon>Micrococcaceae</taxon>
        <taxon>Sinomonas</taxon>
    </lineage>
</organism>
<keyword evidence="8" id="KW-1185">Reference proteome</keyword>
<feature type="transmembrane region" description="Helical" evidence="6">
    <location>
        <begin position="65"/>
        <end position="86"/>
    </location>
</feature>
<name>A0ABP5NRQ9_9MICC</name>
<evidence type="ECO:0000256" key="6">
    <source>
        <dbReference type="SAM" id="Phobius"/>
    </source>
</evidence>
<feature type="transmembrane region" description="Helical" evidence="6">
    <location>
        <begin position="98"/>
        <end position="115"/>
    </location>
</feature>
<comment type="subcellular location">
    <subcellularLocation>
        <location evidence="1">Membrane</location>
        <topology evidence="1">Multi-pass membrane protein</topology>
    </subcellularLocation>
</comment>
<feature type="transmembrane region" description="Helical" evidence="6">
    <location>
        <begin position="202"/>
        <end position="220"/>
    </location>
</feature>
<protein>
    <submittedName>
        <fullName evidence="7">Tryptophan-rich sensory protein</fullName>
    </submittedName>
</protein>